<dbReference type="Proteomes" id="UP000094578">
    <property type="component" value="Unassembled WGS sequence"/>
</dbReference>
<keyword evidence="3" id="KW-0813">Transport</keyword>
<dbReference type="InterPro" id="IPR002549">
    <property type="entry name" value="AI-2E-like"/>
</dbReference>
<keyword evidence="4" id="KW-1003">Cell membrane</keyword>
<evidence type="ECO:0000256" key="5">
    <source>
        <dbReference type="ARBA" id="ARBA00022692"/>
    </source>
</evidence>
<feature type="transmembrane region" description="Helical" evidence="8">
    <location>
        <begin position="32"/>
        <end position="52"/>
    </location>
</feature>
<feature type="transmembrane region" description="Helical" evidence="8">
    <location>
        <begin position="218"/>
        <end position="239"/>
    </location>
</feature>
<keyword evidence="7 8" id="KW-0472">Membrane</keyword>
<dbReference type="EMBL" id="MDER01000039">
    <property type="protein sequence ID" value="ODP28321.1"/>
    <property type="molecule type" value="Genomic_DNA"/>
</dbReference>
<name>A0A1E3L407_9BACL</name>
<feature type="transmembrane region" description="Helical" evidence="8">
    <location>
        <begin position="245"/>
        <end position="272"/>
    </location>
</feature>
<dbReference type="GO" id="GO:0005886">
    <property type="term" value="C:plasma membrane"/>
    <property type="evidence" value="ECO:0007669"/>
    <property type="project" value="UniProtKB-SubCell"/>
</dbReference>
<feature type="transmembrane region" description="Helical" evidence="8">
    <location>
        <begin position="7"/>
        <end position="26"/>
    </location>
</feature>
<dbReference type="RefSeq" id="WP_069327729.1">
    <property type="nucleotide sequence ID" value="NZ_MDER01000039.1"/>
</dbReference>
<dbReference type="STRING" id="1886670.PTI45_02311"/>
<comment type="caution">
    <text evidence="9">The sequence shown here is derived from an EMBL/GenBank/DDBJ whole genome shotgun (WGS) entry which is preliminary data.</text>
</comment>
<evidence type="ECO:0000256" key="4">
    <source>
        <dbReference type="ARBA" id="ARBA00022475"/>
    </source>
</evidence>
<proteinExistence type="inferred from homology"/>
<sequence length="376" mass="42348">MLQRRFFRIGAGVALILLIVYLGTLVDFIFTPIASLISLTIVPLLITAFLYYPLRPLVNYLEKKKLKRSLSILLMYLAVIIVLAIFSIIGWPTLRDQVSSFIENAPRFTQSIITQIQLLQQNPTIQQYIPAENNQELIAKLTEYLNTIFDWLSVHISSMFSFISNFVLVVATVPIMLYYLLKDDKRLSPQLLKLFPAGHKEDGKAMLDEMDDSLSSFIAGRVLVNLALCVLLYIGFLIIDLPYSLLLVFLAFFLNFIPYIGAILSAVPVAIVGLIESPAMGIWAIVIVIIAQMIQNNLLEPIIFGKQLDIHPFTIVVLLLVGGDMGGILGMLLVIPLYMVVKIGIVHIYGMYLKDKMNHNFEDNPNKPNKDSIFKL</sequence>
<evidence type="ECO:0000256" key="6">
    <source>
        <dbReference type="ARBA" id="ARBA00022989"/>
    </source>
</evidence>
<keyword evidence="6 8" id="KW-1133">Transmembrane helix</keyword>
<evidence type="ECO:0000256" key="2">
    <source>
        <dbReference type="ARBA" id="ARBA00009773"/>
    </source>
</evidence>
<protein>
    <submittedName>
        <fullName evidence="9">UPF0118 membrane protein YrrI</fullName>
    </submittedName>
</protein>
<evidence type="ECO:0000256" key="1">
    <source>
        <dbReference type="ARBA" id="ARBA00004651"/>
    </source>
</evidence>
<reference evidence="9 10" key="1">
    <citation type="submission" date="2016-08" db="EMBL/GenBank/DDBJ databases">
        <title>Genome sequencing of Paenibacillus sp. TI45-13ar, isolated from Korean traditional nuruk.</title>
        <authorList>
            <person name="Kim S.-J."/>
        </authorList>
    </citation>
    <scope>NUCLEOTIDE SEQUENCE [LARGE SCALE GENOMIC DNA]</scope>
    <source>
        <strain evidence="9 10">TI45-13ar</strain>
    </source>
</reference>
<dbReference type="PANTHER" id="PTHR21716:SF53">
    <property type="entry name" value="PERMEASE PERM-RELATED"/>
    <property type="match status" value="1"/>
</dbReference>
<dbReference type="Pfam" id="PF01594">
    <property type="entry name" value="AI-2E_transport"/>
    <property type="match status" value="1"/>
</dbReference>
<feature type="transmembrane region" description="Helical" evidence="8">
    <location>
        <begin position="159"/>
        <end position="181"/>
    </location>
</feature>
<evidence type="ECO:0000256" key="3">
    <source>
        <dbReference type="ARBA" id="ARBA00022448"/>
    </source>
</evidence>
<evidence type="ECO:0000313" key="9">
    <source>
        <dbReference type="EMBL" id="ODP28321.1"/>
    </source>
</evidence>
<evidence type="ECO:0000256" key="8">
    <source>
        <dbReference type="SAM" id="Phobius"/>
    </source>
</evidence>
<feature type="transmembrane region" description="Helical" evidence="8">
    <location>
        <begin position="73"/>
        <end position="94"/>
    </location>
</feature>
<dbReference type="PATRIC" id="fig|1886670.3.peg.2351"/>
<evidence type="ECO:0000313" key="10">
    <source>
        <dbReference type="Proteomes" id="UP000094578"/>
    </source>
</evidence>
<keyword evidence="5 8" id="KW-0812">Transmembrane</keyword>
<organism evidence="9 10">
    <name type="scientific">Paenibacillus nuruki</name>
    <dbReference type="NCBI Taxonomy" id="1886670"/>
    <lineage>
        <taxon>Bacteria</taxon>
        <taxon>Bacillati</taxon>
        <taxon>Bacillota</taxon>
        <taxon>Bacilli</taxon>
        <taxon>Bacillales</taxon>
        <taxon>Paenibacillaceae</taxon>
        <taxon>Paenibacillus</taxon>
    </lineage>
</organism>
<evidence type="ECO:0000256" key="7">
    <source>
        <dbReference type="ARBA" id="ARBA00023136"/>
    </source>
</evidence>
<gene>
    <name evidence="9" type="ORF">PTI45_02311</name>
</gene>
<dbReference type="PANTHER" id="PTHR21716">
    <property type="entry name" value="TRANSMEMBRANE PROTEIN"/>
    <property type="match status" value="1"/>
</dbReference>
<accession>A0A1E3L407</accession>
<keyword evidence="10" id="KW-1185">Reference proteome</keyword>
<feature type="transmembrane region" description="Helical" evidence="8">
    <location>
        <begin position="279"/>
        <end position="295"/>
    </location>
</feature>
<comment type="similarity">
    <text evidence="2">Belongs to the autoinducer-2 exporter (AI-2E) (TC 2.A.86) family.</text>
</comment>
<feature type="transmembrane region" description="Helical" evidence="8">
    <location>
        <begin position="315"/>
        <end position="341"/>
    </location>
</feature>
<dbReference type="AlphaFoldDB" id="A0A1E3L407"/>
<comment type="subcellular location">
    <subcellularLocation>
        <location evidence="1">Cell membrane</location>
        <topology evidence="1">Multi-pass membrane protein</topology>
    </subcellularLocation>
</comment>
<dbReference type="GO" id="GO:0055085">
    <property type="term" value="P:transmembrane transport"/>
    <property type="evidence" value="ECO:0007669"/>
    <property type="project" value="TreeGrafter"/>
</dbReference>